<dbReference type="Pfam" id="PF00046">
    <property type="entry name" value="Homeodomain"/>
    <property type="match status" value="1"/>
</dbReference>
<dbReference type="PANTHER" id="PTHR24340">
    <property type="entry name" value="HOMEOBOX PROTEIN NKX"/>
    <property type="match status" value="1"/>
</dbReference>
<feature type="compositionally biased region" description="Basic and acidic residues" evidence="7">
    <location>
        <begin position="78"/>
        <end position="87"/>
    </location>
</feature>
<dbReference type="OrthoDB" id="6159439at2759"/>
<dbReference type="InterPro" id="IPR050394">
    <property type="entry name" value="Homeobox_NK-like"/>
</dbReference>
<dbReference type="InterPro" id="IPR017970">
    <property type="entry name" value="Homeobox_CS"/>
</dbReference>
<comment type="subcellular location">
    <subcellularLocation>
        <location evidence="1 5 6">Nucleus</location>
    </subcellularLocation>
</comment>
<protein>
    <submittedName>
        <fullName evidence="9">Homeobox Nkx</fullName>
    </submittedName>
</protein>
<feature type="DNA-binding region" description="Homeobox" evidence="5">
    <location>
        <begin position="199"/>
        <end position="258"/>
    </location>
</feature>
<evidence type="ECO:0000256" key="1">
    <source>
        <dbReference type="ARBA" id="ARBA00004123"/>
    </source>
</evidence>
<feature type="region of interest" description="Disordered" evidence="7">
    <location>
        <begin position="45"/>
        <end position="116"/>
    </location>
</feature>
<feature type="region of interest" description="Disordered" evidence="7">
    <location>
        <begin position="1"/>
        <end position="28"/>
    </location>
</feature>
<evidence type="ECO:0000256" key="5">
    <source>
        <dbReference type="PROSITE-ProRule" id="PRU00108"/>
    </source>
</evidence>
<dbReference type="PRINTS" id="PR00024">
    <property type="entry name" value="HOMEOBOX"/>
</dbReference>
<evidence type="ECO:0000256" key="2">
    <source>
        <dbReference type="ARBA" id="ARBA00023125"/>
    </source>
</evidence>
<keyword evidence="3 5" id="KW-0371">Homeobox</keyword>
<dbReference type="InterPro" id="IPR001356">
    <property type="entry name" value="HD"/>
</dbReference>
<evidence type="ECO:0000313" key="10">
    <source>
        <dbReference type="Proteomes" id="UP000276133"/>
    </source>
</evidence>
<dbReference type="SMART" id="SM00389">
    <property type="entry name" value="HOX"/>
    <property type="match status" value="1"/>
</dbReference>
<evidence type="ECO:0000256" key="4">
    <source>
        <dbReference type="ARBA" id="ARBA00023242"/>
    </source>
</evidence>
<evidence type="ECO:0000259" key="8">
    <source>
        <dbReference type="PROSITE" id="PS50071"/>
    </source>
</evidence>
<evidence type="ECO:0000256" key="7">
    <source>
        <dbReference type="SAM" id="MobiDB-lite"/>
    </source>
</evidence>
<dbReference type="GO" id="GO:0030154">
    <property type="term" value="P:cell differentiation"/>
    <property type="evidence" value="ECO:0007669"/>
    <property type="project" value="TreeGrafter"/>
</dbReference>
<dbReference type="AlphaFoldDB" id="A0A3M7T3C0"/>
<feature type="compositionally biased region" description="Low complexity" evidence="7">
    <location>
        <begin position="92"/>
        <end position="110"/>
    </location>
</feature>
<keyword evidence="10" id="KW-1185">Reference proteome</keyword>
<feature type="domain" description="Homeobox" evidence="8">
    <location>
        <begin position="197"/>
        <end position="257"/>
    </location>
</feature>
<organism evidence="9 10">
    <name type="scientific">Brachionus plicatilis</name>
    <name type="common">Marine rotifer</name>
    <name type="synonym">Brachionus muelleri</name>
    <dbReference type="NCBI Taxonomy" id="10195"/>
    <lineage>
        <taxon>Eukaryota</taxon>
        <taxon>Metazoa</taxon>
        <taxon>Spiralia</taxon>
        <taxon>Gnathifera</taxon>
        <taxon>Rotifera</taxon>
        <taxon>Eurotatoria</taxon>
        <taxon>Monogononta</taxon>
        <taxon>Pseudotrocha</taxon>
        <taxon>Ploima</taxon>
        <taxon>Brachionidae</taxon>
        <taxon>Brachionus</taxon>
    </lineage>
</organism>
<dbReference type="InterPro" id="IPR009057">
    <property type="entry name" value="Homeodomain-like_sf"/>
</dbReference>
<dbReference type="PROSITE" id="PS50071">
    <property type="entry name" value="HOMEOBOX_2"/>
    <property type="match status" value="1"/>
</dbReference>
<evidence type="ECO:0000313" key="9">
    <source>
        <dbReference type="EMBL" id="RNA42437.1"/>
    </source>
</evidence>
<name>A0A3M7T3C0_BRAPC</name>
<keyword evidence="4 5" id="KW-0539">Nucleus</keyword>
<gene>
    <name evidence="9" type="ORF">BpHYR1_052310</name>
</gene>
<keyword evidence="2 5" id="KW-0238">DNA-binding</keyword>
<dbReference type="CDD" id="cd00086">
    <property type="entry name" value="homeodomain"/>
    <property type="match status" value="1"/>
</dbReference>
<dbReference type="GO" id="GO:0005634">
    <property type="term" value="C:nucleus"/>
    <property type="evidence" value="ECO:0007669"/>
    <property type="project" value="UniProtKB-SubCell"/>
</dbReference>
<feature type="region of interest" description="Disordered" evidence="7">
    <location>
        <begin position="257"/>
        <end position="297"/>
    </location>
</feature>
<accession>A0A3M7T3C0</accession>
<dbReference type="GO" id="GO:0000981">
    <property type="term" value="F:DNA-binding transcription factor activity, RNA polymerase II-specific"/>
    <property type="evidence" value="ECO:0007669"/>
    <property type="project" value="InterPro"/>
</dbReference>
<feature type="compositionally biased region" description="Acidic residues" evidence="7">
    <location>
        <begin position="66"/>
        <end position="77"/>
    </location>
</feature>
<feature type="compositionally biased region" description="Basic and acidic residues" evidence="7">
    <location>
        <begin position="45"/>
        <end position="61"/>
    </location>
</feature>
<evidence type="ECO:0000256" key="6">
    <source>
        <dbReference type="RuleBase" id="RU000682"/>
    </source>
</evidence>
<dbReference type="PANTHER" id="PTHR24340:SF73">
    <property type="entry name" value="HOMEOBOX PROTEIN BAGPIPE-RELATED"/>
    <property type="match status" value="1"/>
</dbReference>
<proteinExistence type="predicted"/>
<dbReference type="InterPro" id="IPR020479">
    <property type="entry name" value="HD_metazoa"/>
</dbReference>
<reference evidence="9 10" key="1">
    <citation type="journal article" date="2018" name="Sci. Rep.">
        <title>Genomic signatures of local adaptation to the degree of environmental predictability in rotifers.</title>
        <authorList>
            <person name="Franch-Gras L."/>
            <person name="Hahn C."/>
            <person name="Garcia-Roger E.M."/>
            <person name="Carmona M.J."/>
            <person name="Serra M."/>
            <person name="Gomez A."/>
        </authorList>
    </citation>
    <scope>NUCLEOTIDE SEQUENCE [LARGE SCALE GENOMIC DNA]</scope>
    <source>
        <strain evidence="9">HYR1</strain>
    </source>
</reference>
<sequence length="480" mass="53675">MTEQSSSDTGSELNVSIGSNEASARVQSVPKNSFFSIDQILSKKSCRDDDEHWEEPAEKQARIGCSDDESDLSDVEDAEVKKDEKCPFKPVSNSSLSSSISTSSSSSASSAPFLPKQKDWSHNQHLALNQLAKPCMVPKFSFNQASIFQTPQLSFPPNALPNSSFQHHNLYFPQFHNGYASNANFGHHSGHPLLVKPKKKRSRAAFSHAQVLELEKRFNYQRYLSGPERADLASSLKLTETQVKIWFQNRRYKTKRKQIMSQAQSTNSDFNEDEDDEEDDDTENCDNSVGESEDGKKCEEVAKKLNENEKSSMFSKNFYKLISQNSQLQEQFHQYSLANFQNSDFLKSKKSNDCVNVAKSLNEINKSNSESDVIEKCDSMQQYTNISPQSTQVSVDNLTSVNNLVASQTPLQVNHGSLLAQFMSPAAFAAAMFYNSSKPNNLLVPINPNNVTLYQKNYLEALNFYKAACNGNGVNATSTN</sequence>
<dbReference type="Proteomes" id="UP000276133">
    <property type="component" value="Unassembled WGS sequence"/>
</dbReference>
<comment type="caution">
    <text evidence="9">The sequence shown here is derived from an EMBL/GenBank/DDBJ whole genome shotgun (WGS) entry which is preliminary data.</text>
</comment>
<dbReference type="GO" id="GO:0000978">
    <property type="term" value="F:RNA polymerase II cis-regulatory region sequence-specific DNA binding"/>
    <property type="evidence" value="ECO:0007669"/>
    <property type="project" value="TreeGrafter"/>
</dbReference>
<dbReference type="EMBL" id="REGN01000366">
    <property type="protein sequence ID" value="RNA42437.1"/>
    <property type="molecule type" value="Genomic_DNA"/>
</dbReference>
<feature type="compositionally biased region" description="Acidic residues" evidence="7">
    <location>
        <begin position="270"/>
        <end position="284"/>
    </location>
</feature>
<dbReference type="SUPFAM" id="SSF46689">
    <property type="entry name" value="Homeodomain-like"/>
    <property type="match status" value="1"/>
</dbReference>
<evidence type="ECO:0000256" key="3">
    <source>
        <dbReference type="ARBA" id="ARBA00023155"/>
    </source>
</evidence>
<dbReference type="PROSITE" id="PS00027">
    <property type="entry name" value="HOMEOBOX_1"/>
    <property type="match status" value="1"/>
</dbReference>
<dbReference type="Gene3D" id="1.10.10.60">
    <property type="entry name" value="Homeodomain-like"/>
    <property type="match status" value="1"/>
</dbReference>
<dbReference type="STRING" id="10195.A0A3M7T3C0"/>